<evidence type="ECO:0000313" key="3">
    <source>
        <dbReference type="Proteomes" id="UP000184048"/>
    </source>
</evidence>
<proteinExistence type="predicted"/>
<gene>
    <name evidence="2" type="ORF">SAMN02745131_00331</name>
</gene>
<accession>A0A1M4T3J2</accession>
<dbReference type="PROSITE" id="PS51257">
    <property type="entry name" value="PROKAR_LIPOPROTEIN"/>
    <property type="match status" value="1"/>
</dbReference>
<keyword evidence="3" id="KW-1185">Reference proteome</keyword>
<protein>
    <recommendedName>
        <fullName evidence="1">DUF4382 domain-containing protein</fullName>
    </recommendedName>
</protein>
<dbReference type="STRING" id="1121884.SAMN02745131_00331"/>
<dbReference type="Pfam" id="PF14321">
    <property type="entry name" value="DUF4382"/>
    <property type="match status" value="1"/>
</dbReference>
<evidence type="ECO:0000313" key="2">
    <source>
        <dbReference type="EMBL" id="SHE38995.1"/>
    </source>
</evidence>
<reference evidence="2 3" key="1">
    <citation type="submission" date="2016-11" db="EMBL/GenBank/DDBJ databases">
        <authorList>
            <person name="Jaros S."/>
            <person name="Januszkiewicz K."/>
            <person name="Wedrychowicz H."/>
        </authorList>
    </citation>
    <scope>NUCLEOTIDE SEQUENCE [LARGE SCALE GENOMIC DNA]</scope>
    <source>
        <strain evidence="2 3">DSM 18119</strain>
    </source>
</reference>
<dbReference type="EMBL" id="FQUU01000001">
    <property type="protein sequence ID" value="SHE38995.1"/>
    <property type="molecule type" value="Genomic_DNA"/>
</dbReference>
<dbReference type="Proteomes" id="UP000184048">
    <property type="component" value="Unassembled WGS sequence"/>
</dbReference>
<sequence length="167" mass="18327">MKTLSLISFSLVMGCLLLSCSKNEKAVPIKLLLTDNPAAYDLVNIHIQGIKVKMNTEEDNWISVQAKDTTVNLLDLQNGVTTVIAQDNVPAGVLKEVRFILGSDNYVVVDGIRHDLQTPSAEDSGLKIKIDKELGETLNTFVLDFDAALSIKEQNGAYKLMPVIKLK</sequence>
<name>A0A1M4T3J2_9BACT</name>
<evidence type="ECO:0000259" key="1">
    <source>
        <dbReference type="Pfam" id="PF14321"/>
    </source>
</evidence>
<feature type="domain" description="DUF4382" evidence="1">
    <location>
        <begin position="29"/>
        <end position="162"/>
    </location>
</feature>
<dbReference type="RefSeq" id="WP_072833482.1">
    <property type="nucleotide sequence ID" value="NZ_FQUU01000001.1"/>
</dbReference>
<dbReference type="AlphaFoldDB" id="A0A1M4T3J2"/>
<dbReference type="OrthoDB" id="2111471at2"/>
<dbReference type="InterPro" id="IPR025491">
    <property type="entry name" value="DUF4382"/>
</dbReference>
<organism evidence="2 3">
    <name type="scientific">Flavisolibacter ginsengisoli DSM 18119</name>
    <dbReference type="NCBI Taxonomy" id="1121884"/>
    <lineage>
        <taxon>Bacteria</taxon>
        <taxon>Pseudomonadati</taxon>
        <taxon>Bacteroidota</taxon>
        <taxon>Chitinophagia</taxon>
        <taxon>Chitinophagales</taxon>
        <taxon>Chitinophagaceae</taxon>
        <taxon>Flavisolibacter</taxon>
    </lineage>
</organism>